<sequence>MKVKEFQNQKNIYEKKIELLEKHHNEELNIQENKINEKEKIIAKLDMELANKKKKLEILNEKMMSMMNEINNFKVKFKSTEYDMKVEMEKIKDDFRAREIKYKNEISMLNKDLKQNQEIIIKLNTNIKRKEDDIKNIKEMELIRMKEIESSIFQCLHKNSNNI</sequence>
<dbReference type="Proteomes" id="UP000193920">
    <property type="component" value="Unassembled WGS sequence"/>
</dbReference>
<proteinExistence type="predicted"/>
<comment type="caution">
    <text evidence="2">The sequence shown here is derived from an EMBL/GenBank/DDBJ whole genome shotgun (WGS) entry which is preliminary data.</text>
</comment>
<evidence type="ECO:0000313" key="2">
    <source>
        <dbReference type="EMBL" id="ORY54607.1"/>
    </source>
</evidence>
<feature type="coiled-coil region" evidence="1">
    <location>
        <begin position="113"/>
        <end position="140"/>
    </location>
</feature>
<gene>
    <name evidence="2" type="ORF">LY90DRAFT_669871</name>
</gene>
<accession>A0A1Y2D5X5</accession>
<feature type="coiled-coil region" evidence="1">
    <location>
        <begin position="3"/>
        <end position="76"/>
    </location>
</feature>
<protein>
    <submittedName>
        <fullName evidence="2">Uncharacterized protein</fullName>
    </submittedName>
</protein>
<keyword evidence="3" id="KW-1185">Reference proteome</keyword>
<dbReference type="AlphaFoldDB" id="A0A1Y2D5X5"/>
<evidence type="ECO:0000256" key="1">
    <source>
        <dbReference type="SAM" id="Coils"/>
    </source>
</evidence>
<reference evidence="2 3" key="1">
    <citation type="submission" date="2016-08" db="EMBL/GenBank/DDBJ databases">
        <title>A Parts List for Fungal Cellulosomes Revealed by Comparative Genomics.</title>
        <authorList>
            <consortium name="DOE Joint Genome Institute"/>
            <person name="Haitjema C.H."/>
            <person name="Gilmore S.P."/>
            <person name="Henske J.K."/>
            <person name="Solomon K.V."/>
            <person name="De Groot R."/>
            <person name="Kuo A."/>
            <person name="Mondo S.J."/>
            <person name="Salamov A.A."/>
            <person name="Labutti K."/>
            <person name="Zhao Z."/>
            <person name="Chiniquy J."/>
            <person name="Barry K."/>
            <person name="Brewer H.M."/>
            <person name="Purvine S.O."/>
            <person name="Wright A.T."/>
            <person name="Boxma B."/>
            <person name="Van Alen T."/>
            <person name="Hackstein J.H."/>
            <person name="Baker S.E."/>
            <person name="Grigoriev I.V."/>
            <person name="O'Malley M.A."/>
        </authorList>
    </citation>
    <scope>NUCLEOTIDE SEQUENCE [LARGE SCALE GENOMIC DNA]</scope>
    <source>
        <strain evidence="2 3">G1</strain>
    </source>
</reference>
<name>A0A1Y2D5X5_9FUNG</name>
<organism evidence="2 3">
    <name type="scientific">Neocallimastix californiae</name>
    <dbReference type="NCBI Taxonomy" id="1754190"/>
    <lineage>
        <taxon>Eukaryota</taxon>
        <taxon>Fungi</taxon>
        <taxon>Fungi incertae sedis</taxon>
        <taxon>Chytridiomycota</taxon>
        <taxon>Chytridiomycota incertae sedis</taxon>
        <taxon>Neocallimastigomycetes</taxon>
        <taxon>Neocallimastigales</taxon>
        <taxon>Neocallimastigaceae</taxon>
        <taxon>Neocallimastix</taxon>
    </lineage>
</organism>
<dbReference type="EMBL" id="MCOG01000083">
    <property type="protein sequence ID" value="ORY54607.1"/>
    <property type="molecule type" value="Genomic_DNA"/>
</dbReference>
<keyword evidence="1" id="KW-0175">Coiled coil</keyword>
<evidence type="ECO:0000313" key="3">
    <source>
        <dbReference type="Proteomes" id="UP000193920"/>
    </source>
</evidence>